<dbReference type="PANTHER" id="PTHR33825">
    <property type="entry name" value="CHITINASE-LIKE PROTEIN"/>
    <property type="match status" value="1"/>
</dbReference>
<evidence type="ECO:0000256" key="1">
    <source>
        <dbReference type="SAM" id="MobiDB-lite"/>
    </source>
</evidence>
<dbReference type="EMBL" id="JACJTA010000024">
    <property type="protein sequence ID" value="MBD2605490.1"/>
    <property type="molecule type" value="Genomic_DNA"/>
</dbReference>
<keyword evidence="2" id="KW-0812">Transmembrane</keyword>
<feature type="region of interest" description="Disordered" evidence="1">
    <location>
        <begin position="123"/>
        <end position="184"/>
    </location>
</feature>
<protein>
    <submittedName>
        <fullName evidence="3">DUF948 domain-containing protein</fullName>
    </submittedName>
</protein>
<evidence type="ECO:0000313" key="3">
    <source>
        <dbReference type="EMBL" id="MBD2605490.1"/>
    </source>
</evidence>
<keyword evidence="4" id="KW-1185">Reference proteome</keyword>
<evidence type="ECO:0000313" key="4">
    <source>
        <dbReference type="Proteomes" id="UP000660380"/>
    </source>
</evidence>
<dbReference type="RefSeq" id="WP_029632684.1">
    <property type="nucleotide sequence ID" value="NZ_JACJTA010000024.1"/>
</dbReference>
<reference evidence="3 4" key="1">
    <citation type="journal article" date="2020" name="ISME J.">
        <title>Comparative genomics reveals insights into cyanobacterial evolution and habitat adaptation.</title>
        <authorList>
            <person name="Chen M.Y."/>
            <person name="Teng W.K."/>
            <person name="Zhao L."/>
            <person name="Hu C.X."/>
            <person name="Zhou Y.K."/>
            <person name="Han B.P."/>
            <person name="Song L.R."/>
            <person name="Shu W.S."/>
        </authorList>
    </citation>
    <scope>NUCLEOTIDE SEQUENCE [LARGE SCALE GENOMIC DNA]</scope>
    <source>
        <strain evidence="3 4">FACHB-248</strain>
    </source>
</reference>
<dbReference type="Pfam" id="PF06103">
    <property type="entry name" value="DUF948"/>
    <property type="match status" value="1"/>
</dbReference>
<dbReference type="InterPro" id="IPR009293">
    <property type="entry name" value="UPF0478"/>
</dbReference>
<keyword evidence="2" id="KW-0472">Membrane</keyword>
<dbReference type="PANTHER" id="PTHR33825:SF5">
    <property type="entry name" value="TRANSMEMBRANE PROTEIN"/>
    <property type="match status" value="1"/>
</dbReference>
<keyword evidence="2" id="KW-1133">Transmembrane helix</keyword>
<comment type="caution">
    <text evidence="3">The sequence shown here is derived from an EMBL/GenBank/DDBJ whole genome shotgun (WGS) entry which is preliminary data.</text>
</comment>
<feature type="transmembrane region" description="Helical" evidence="2">
    <location>
        <begin position="6"/>
        <end position="30"/>
    </location>
</feature>
<proteinExistence type="predicted"/>
<name>A0ABR8GPW9_9CYAN</name>
<dbReference type="Proteomes" id="UP000660380">
    <property type="component" value="Unassembled WGS sequence"/>
</dbReference>
<accession>A0ABR8GPW9</accession>
<feature type="compositionally biased region" description="Basic and acidic residues" evidence="1">
    <location>
        <begin position="141"/>
        <end position="153"/>
    </location>
</feature>
<organism evidence="3 4">
    <name type="scientific">Scytonema hofmannii FACHB-248</name>
    <dbReference type="NCBI Taxonomy" id="1842502"/>
    <lineage>
        <taxon>Bacteria</taxon>
        <taxon>Bacillati</taxon>
        <taxon>Cyanobacteriota</taxon>
        <taxon>Cyanophyceae</taxon>
        <taxon>Nostocales</taxon>
        <taxon>Scytonemataceae</taxon>
        <taxon>Scytonema</taxon>
    </lineage>
</organism>
<gene>
    <name evidence="3" type="ORF">H6G81_13345</name>
</gene>
<evidence type="ECO:0000256" key="2">
    <source>
        <dbReference type="SAM" id="Phobius"/>
    </source>
</evidence>
<sequence>MIDPLFWLGLSILLVAVSLTAVLVAAIPALQELARAARSAEKLFDTLSRELPPTLNAIRTTGMEITDLTDDVSEGVKSASQVVQQVDQSLDSAKKQAQNVQIGTRSIFVGVKAAWKTFTRQKSPRRQVDRFSAGASSPLTSREREAKRQRSRNDNGYNDAASWDFNDEDSLPKSTAAEEWSEQD</sequence>